<accession>A0A177N2H3</accession>
<evidence type="ECO:0000313" key="1">
    <source>
        <dbReference type="EMBL" id="OAI11854.1"/>
    </source>
</evidence>
<dbReference type="AlphaFoldDB" id="A0A177N2H3"/>
<gene>
    <name evidence="1" type="ORF">A1355_15275</name>
</gene>
<keyword evidence="2" id="KW-1185">Reference proteome</keyword>
<sequence length="89" mass="9472">MWQRPKIPCGAAKPIHNLRSATAYRHSLTIMTGFSPRGIKRIGVGAVSAAIGSAPKPCAGGWTGDFVVKTAVARAKPLIIKSALKYRSR</sequence>
<evidence type="ECO:0000313" key="2">
    <source>
        <dbReference type="Proteomes" id="UP000077628"/>
    </source>
</evidence>
<dbReference type="Proteomes" id="UP000077628">
    <property type="component" value="Unassembled WGS sequence"/>
</dbReference>
<organism evidence="1 2">
    <name type="scientific">Methylomonas koyamae</name>
    <dbReference type="NCBI Taxonomy" id="702114"/>
    <lineage>
        <taxon>Bacteria</taxon>
        <taxon>Pseudomonadati</taxon>
        <taxon>Pseudomonadota</taxon>
        <taxon>Gammaproteobacteria</taxon>
        <taxon>Methylococcales</taxon>
        <taxon>Methylococcaceae</taxon>
        <taxon>Methylomonas</taxon>
    </lineage>
</organism>
<dbReference type="EMBL" id="LUUK01000226">
    <property type="protein sequence ID" value="OAI11854.1"/>
    <property type="molecule type" value="Genomic_DNA"/>
</dbReference>
<reference evidence="2" key="1">
    <citation type="submission" date="2016-03" db="EMBL/GenBank/DDBJ databases">
        <authorList>
            <person name="Heylen K."/>
            <person name="De Vos P."/>
            <person name="Vekeman B."/>
        </authorList>
    </citation>
    <scope>NUCLEOTIDE SEQUENCE [LARGE SCALE GENOMIC DNA]</scope>
    <source>
        <strain evidence="2">R-45383</strain>
    </source>
</reference>
<protein>
    <submittedName>
        <fullName evidence="1">Uncharacterized protein</fullName>
    </submittedName>
</protein>
<name>A0A177N2H3_9GAMM</name>
<comment type="caution">
    <text evidence="1">The sequence shown here is derived from an EMBL/GenBank/DDBJ whole genome shotgun (WGS) entry which is preliminary data.</text>
</comment>
<proteinExistence type="predicted"/>